<accession>A0ABV8I2V3</accession>
<evidence type="ECO:0000313" key="1">
    <source>
        <dbReference type="EMBL" id="MFC4058369.1"/>
    </source>
</evidence>
<protein>
    <submittedName>
        <fullName evidence="1">Uncharacterized protein</fullName>
    </submittedName>
</protein>
<sequence length="42" mass="4539">MSTSKEKLLLFARSGFTSELARTAAGRSDVELVDLGRMYSGS</sequence>
<dbReference type="RefSeq" id="WP_377286648.1">
    <property type="nucleotide sequence ID" value="NZ_JBHSBM010000012.1"/>
</dbReference>
<reference evidence="2" key="1">
    <citation type="journal article" date="2019" name="Int. J. Syst. Evol. Microbiol.">
        <title>The Global Catalogue of Microorganisms (GCM) 10K type strain sequencing project: providing services to taxonomists for standard genome sequencing and annotation.</title>
        <authorList>
            <consortium name="The Broad Institute Genomics Platform"/>
            <consortium name="The Broad Institute Genome Sequencing Center for Infectious Disease"/>
            <person name="Wu L."/>
            <person name="Ma J."/>
        </authorList>
    </citation>
    <scope>NUCLEOTIDE SEQUENCE [LARGE SCALE GENOMIC DNA]</scope>
    <source>
        <strain evidence="2">TBRC 4489</strain>
    </source>
</reference>
<proteinExistence type="predicted"/>
<evidence type="ECO:0000313" key="2">
    <source>
        <dbReference type="Proteomes" id="UP001595850"/>
    </source>
</evidence>
<dbReference type="EMBL" id="JBHSBM010000012">
    <property type="protein sequence ID" value="MFC4058369.1"/>
    <property type="molecule type" value="Genomic_DNA"/>
</dbReference>
<name>A0ABV8I2V3_9ACTN</name>
<keyword evidence="2" id="KW-1185">Reference proteome</keyword>
<dbReference type="Proteomes" id="UP001595850">
    <property type="component" value="Unassembled WGS sequence"/>
</dbReference>
<gene>
    <name evidence="1" type="ORF">ACFOWE_08690</name>
</gene>
<comment type="caution">
    <text evidence="1">The sequence shown here is derived from an EMBL/GenBank/DDBJ whole genome shotgun (WGS) entry which is preliminary data.</text>
</comment>
<organism evidence="1 2">
    <name type="scientific">Planomonospora corallina</name>
    <dbReference type="NCBI Taxonomy" id="1806052"/>
    <lineage>
        <taxon>Bacteria</taxon>
        <taxon>Bacillati</taxon>
        <taxon>Actinomycetota</taxon>
        <taxon>Actinomycetes</taxon>
        <taxon>Streptosporangiales</taxon>
        <taxon>Streptosporangiaceae</taxon>
        <taxon>Planomonospora</taxon>
    </lineage>
</organism>